<dbReference type="GO" id="GO:0016607">
    <property type="term" value="C:nuclear speck"/>
    <property type="evidence" value="ECO:0007669"/>
    <property type="project" value="UniProtKB-SubCell"/>
</dbReference>
<organism evidence="11 12">
    <name type="scientific">Plectus sambesii</name>
    <dbReference type="NCBI Taxonomy" id="2011161"/>
    <lineage>
        <taxon>Eukaryota</taxon>
        <taxon>Metazoa</taxon>
        <taxon>Ecdysozoa</taxon>
        <taxon>Nematoda</taxon>
        <taxon>Chromadorea</taxon>
        <taxon>Plectida</taxon>
        <taxon>Plectina</taxon>
        <taxon>Plectoidea</taxon>
        <taxon>Plectidae</taxon>
        <taxon>Plectus</taxon>
    </lineage>
</organism>
<feature type="compositionally biased region" description="Basic and acidic residues" evidence="9">
    <location>
        <begin position="313"/>
        <end position="335"/>
    </location>
</feature>
<dbReference type="AlphaFoldDB" id="A0A914W8A2"/>
<evidence type="ECO:0000256" key="5">
    <source>
        <dbReference type="ARBA" id="ARBA00022884"/>
    </source>
</evidence>
<feature type="compositionally biased region" description="Basic and acidic residues" evidence="9">
    <location>
        <begin position="48"/>
        <end position="66"/>
    </location>
</feature>
<keyword evidence="11" id="KW-1185">Reference proteome</keyword>
<feature type="domain" description="RRM" evidence="10">
    <location>
        <begin position="102"/>
        <end position="180"/>
    </location>
</feature>
<dbReference type="FunFam" id="3.30.70.330:FF:000153">
    <property type="entry name" value="U1 small nuclear ribonucleoprotein 70 kDa"/>
    <property type="match status" value="1"/>
</dbReference>
<proteinExistence type="predicted"/>
<evidence type="ECO:0000256" key="7">
    <source>
        <dbReference type="ARBA" id="ARBA00023274"/>
    </source>
</evidence>
<protein>
    <recommendedName>
        <fullName evidence="3">U1 small nuclear ribonucleoprotein 70 kDa</fullName>
    </recommendedName>
</protein>
<dbReference type="InterPro" id="IPR022023">
    <property type="entry name" value="U1snRNP70_N"/>
</dbReference>
<evidence type="ECO:0000313" key="11">
    <source>
        <dbReference type="Proteomes" id="UP000887566"/>
    </source>
</evidence>
<feature type="region of interest" description="Disordered" evidence="9">
    <location>
        <begin position="187"/>
        <end position="335"/>
    </location>
</feature>
<dbReference type="Pfam" id="PF12220">
    <property type="entry name" value="U1snRNP70_N"/>
    <property type="match status" value="1"/>
</dbReference>
<dbReference type="InterPro" id="IPR034143">
    <property type="entry name" value="snRNP70_RRM"/>
</dbReference>
<evidence type="ECO:0000256" key="4">
    <source>
        <dbReference type="ARBA" id="ARBA00022664"/>
    </source>
</evidence>
<evidence type="ECO:0000256" key="6">
    <source>
        <dbReference type="ARBA" id="ARBA00023242"/>
    </source>
</evidence>
<accession>A0A914W8A2</accession>
<evidence type="ECO:0000256" key="9">
    <source>
        <dbReference type="SAM" id="MobiDB-lite"/>
    </source>
</evidence>
<dbReference type="GO" id="GO:0003729">
    <property type="term" value="F:mRNA binding"/>
    <property type="evidence" value="ECO:0007669"/>
    <property type="project" value="TreeGrafter"/>
</dbReference>
<feature type="compositionally biased region" description="Basic and acidic residues" evidence="9">
    <location>
        <begin position="210"/>
        <end position="306"/>
    </location>
</feature>
<dbReference type="InterPro" id="IPR012677">
    <property type="entry name" value="Nucleotide-bd_a/b_plait_sf"/>
</dbReference>
<keyword evidence="7" id="KW-0687">Ribonucleoprotein</keyword>
<dbReference type="CDD" id="cd12236">
    <property type="entry name" value="RRM_snRNP70"/>
    <property type="match status" value="1"/>
</dbReference>
<evidence type="ECO:0000313" key="12">
    <source>
        <dbReference type="WBParaSite" id="PSAMB.scaffold3234size19169.g20750.t1"/>
    </source>
</evidence>
<dbReference type="Pfam" id="PF00076">
    <property type="entry name" value="RRM_1"/>
    <property type="match status" value="1"/>
</dbReference>
<dbReference type="PANTHER" id="PTHR13952">
    <property type="entry name" value="U1 SMALL NUCLEAR RIBONUCLEOPROTEIN 70 KD"/>
    <property type="match status" value="1"/>
</dbReference>
<dbReference type="Proteomes" id="UP000887566">
    <property type="component" value="Unplaced"/>
</dbReference>
<feature type="region of interest" description="Disordered" evidence="9">
    <location>
        <begin position="48"/>
        <end position="73"/>
    </location>
</feature>
<dbReference type="InterPro" id="IPR035979">
    <property type="entry name" value="RBD_domain_sf"/>
</dbReference>
<keyword evidence="6" id="KW-0539">Nucleus</keyword>
<evidence type="ECO:0000259" key="10">
    <source>
        <dbReference type="PROSITE" id="PS50102"/>
    </source>
</evidence>
<dbReference type="InterPro" id="IPR051183">
    <property type="entry name" value="U1_U11-U12_snRNP_70-35kDa"/>
</dbReference>
<dbReference type="InterPro" id="IPR000504">
    <property type="entry name" value="RRM_dom"/>
</dbReference>
<evidence type="ECO:0000256" key="8">
    <source>
        <dbReference type="PROSITE-ProRule" id="PRU00176"/>
    </source>
</evidence>
<comment type="subcellular location">
    <subcellularLocation>
        <location evidence="1">Nucleus speckle</location>
    </subcellularLocation>
    <subcellularLocation>
        <location evidence="2">Nucleus</location>
        <location evidence="2">Nucleoplasm</location>
    </subcellularLocation>
</comment>
<dbReference type="Gene3D" id="3.30.70.330">
    <property type="match status" value="1"/>
</dbReference>
<evidence type="ECO:0000256" key="2">
    <source>
        <dbReference type="ARBA" id="ARBA00004642"/>
    </source>
</evidence>
<dbReference type="GO" id="GO:0071004">
    <property type="term" value="C:U2-type prespliceosome"/>
    <property type="evidence" value="ECO:0007669"/>
    <property type="project" value="TreeGrafter"/>
</dbReference>
<evidence type="ECO:0000256" key="1">
    <source>
        <dbReference type="ARBA" id="ARBA00004324"/>
    </source>
</evidence>
<evidence type="ECO:0000256" key="3">
    <source>
        <dbReference type="ARBA" id="ARBA00016996"/>
    </source>
</evidence>
<sequence length="335" mass="37915">MTQFLPPNLLALFAPRDPLPFKVPVDKLLTEKKRAPISGVAEYIHLFEDPKDTPPKPKIETKEERRERKRREKAELQAYKIEQGIAMWAPAENTSATSDPYKTMFIGRINFETTESKLRREFETYGPIRKIVLVQKKNDGKPRGYAFIEFEKERDMHAAYKHADGKKIDGRRVLVDVERGRAVKGWLPRRLGGGLGNTRRAKTVGGEGDNSERRTSREPSAGERGRGGSDRERGGSERGGSDRGGSERRRSRSPRDRAPDRDRERPNRDRGGGGGGGDRDRGDRDRDRDRSSRGSDRDRHVPDSRSGRGPPPPRDDRSRGGRDDRDRGGDRDAGR</sequence>
<dbReference type="GO" id="GO:0005685">
    <property type="term" value="C:U1 snRNP"/>
    <property type="evidence" value="ECO:0007669"/>
    <property type="project" value="TreeGrafter"/>
</dbReference>
<keyword evidence="5 8" id="KW-0694">RNA-binding</keyword>
<reference evidence="12" key="1">
    <citation type="submission" date="2022-11" db="UniProtKB">
        <authorList>
            <consortium name="WormBaseParasite"/>
        </authorList>
    </citation>
    <scope>IDENTIFICATION</scope>
</reference>
<dbReference type="PROSITE" id="PS50102">
    <property type="entry name" value="RRM"/>
    <property type="match status" value="1"/>
</dbReference>
<dbReference type="PANTHER" id="PTHR13952:SF5">
    <property type="entry name" value="U1 SMALL NUCLEAR RIBONUCLEOPROTEIN 70 KDA"/>
    <property type="match status" value="1"/>
</dbReference>
<name>A0A914W8A2_9BILA</name>
<dbReference type="GO" id="GO:0000398">
    <property type="term" value="P:mRNA splicing, via spliceosome"/>
    <property type="evidence" value="ECO:0007669"/>
    <property type="project" value="TreeGrafter"/>
</dbReference>
<dbReference type="SUPFAM" id="SSF54928">
    <property type="entry name" value="RNA-binding domain, RBD"/>
    <property type="match status" value="1"/>
</dbReference>
<dbReference type="SMART" id="SM00360">
    <property type="entry name" value="RRM"/>
    <property type="match status" value="1"/>
</dbReference>
<dbReference type="WBParaSite" id="PSAMB.scaffold3234size19169.g20750.t1">
    <property type="protein sequence ID" value="PSAMB.scaffold3234size19169.g20750.t1"/>
    <property type="gene ID" value="PSAMB.scaffold3234size19169.g20750"/>
</dbReference>
<dbReference type="GO" id="GO:0071011">
    <property type="term" value="C:precatalytic spliceosome"/>
    <property type="evidence" value="ECO:0007669"/>
    <property type="project" value="TreeGrafter"/>
</dbReference>
<dbReference type="GO" id="GO:0030619">
    <property type="term" value="F:U1 snRNA binding"/>
    <property type="evidence" value="ECO:0007669"/>
    <property type="project" value="InterPro"/>
</dbReference>
<keyword evidence="4" id="KW-0507">mRNA processing</keyword>